<feature type="region of interest" description="Disordered" evidence="5">
    <location>
        <begin position="66"/>
        <end position="103"/>
    </location>
</feature>
<keyword evidence="4 6" id="KW-0732">Signal</keyword>
<dbReference type="PANTHER" id="PTHR33191:SF9">
    <property type="entry name" value="RIPENING-RELATED PROTEIN 2-RELATED"/>
    <property type="match status" value="1"/>
</dbReference>
<evidence type="ECO:0000313" key="7">
    <source>
        <dbReference type="EMBL" id="CAL1404227.1"/>
    </source>
</evidence>
<dbReference type="PANTHER" id="PTHR33191">
    <property type="entry name" value="RIPENING-RELATED PROTEIN 2-RELATED"/>
    <property type="match status" value="1"/>
</dbReference>
<comment type="subcellular location">
    <subcellularLocation>
        <location evidence="1">Secreted</location>
    </subcellularLocation>
</comment>
<evidence type="ECO:0000313" key="8">
    <source>
        <dbReference type="Proteomes" id="UP001497516"/>
    </source>
</evidence>
<dbReference type="Gene3D" id="2.40.40.10">
    <property type="entry name" value="RlpA-like domain"/>
    <property type="match status" value="1"/>
</dbReference>
<feature type="chain" id="PRO_5043449673" evidence="6">
    <location>
        <begin position="21"/>
        <end position="248"/>
    </location>
</feature>
<dbReference type="SUPFAM" id="SSF50685">
    <property type="entry name" value="Barwin-like endoglucanases"/>
    <property type="match status" value="1"/>
</dbReference>
<dbReference type="CDD" id="cd22270">
    <property type="entry name" value="DPBB_kiwellin-like"/>
    <property type="match status" value="1"/>
</dbReference>
<gene>
    <name evidence="7" type="ORF">LTRI10_LOCUS44100</name>
</gene>
<reference evidence="7 8" key="1">
    <citation type="submission" date="2024-04" db="EMBL/GenBank/DDBJ databases">
        <authorList>
            <person name="Fracassetti M."/>
        </authorList>
    </citation>
    <scope>NUCLEOTIDE SEQUENCE [LARGE SCALE GENOMIC DNA]</scope>
</reference>
<dbReference type="EMBL" id="OZ034820">
    <property type="protein sequence ID" value="CAL1404227.1"/>
    <property type="molecule type" value="Genomic_DNA"/>
</dbReference>
<evidence type="ECO:0000256" key="4">
    <source>
        <dbReference type="ARBA" id="ARBA00022729"/>
    </source>
</evidence>
<dbReference type="Pfam" id="PF24300">
    <property type="entry name" value="KWL1"/>
    <property type="match status" value="1"/>
</dbReference>
<dbReference type="InterPro" id="IPR036908">
    <property type="entry name" value="RlpA-like_sf"/>
</dbReference>
<evidence type="ECO:0000256" key="5">
    <source>
        <dbReference type="SAM" id="MobiDB-lite"/>
    </source>
</evidence>
<dbReference type="GO" id="GO:0005576">
    <property type="term" value="C:extracellular region"/>
    <property type="evidence" value="ECO:0007669"/>
    <property type="project" value="UniProtKB-SubCell"/>
</dbReference>
<name>A0AAV2G241_9ROSI</name>
<evidence type="ECO:0000256" key="2">
    <source>
        <dbReference type="ARBA" id="ARBA00005592"/>
    </source>
</evidence>
<protein>
    <submittedName>
        <fullName evidence="7">Uncharacterized protein</fullName>
    </submittedName>
</protein>
<proteinExistence type="inferred from homology"/>
<evidence type="ECO:0000256" key="6">
    <source>
        <dbReference type="SAM" id="SignalP"/>
    </source>
</evidence>
<keyword evidence="8" id="KW-1185">Reference proteome</keyword>
<keyword evidence="3" id="KW-0964">Secreted</keyword>
<accession>A0AAV2G241</accession>
<dbReference type="AlphaFoldDB" id="A0AAV2G241"/>
<organism evidence="7 8">
    <name type="scientific">Linum trigynum</name>
    <dbReference type="NCBI Taxonomy" id="586398"/>
    <lineage>
        <taxon>Eukaryota</taxon>
        <taxon>Viridiplantae</taxon>
        <taxon>Streptophyta</taxon>
        <taxon>Embryophyta</taxon>
        <taxon>Tracheophyta</taxon>
        <taxon>Spermatophyta</taxon>
        <taxon>Magnoliopsida</taxon>
        <taxon>eudicotyledons</taxon>
        <taxon>Gunneridae</taxon>
        <taxon>Pentapetalae</taxon>
        <taxon>rosids</taxon>
        <taxon>fabids</taxon>
        <taxon>Malpighiales</taxon>
        <taxon>Linaceae</taxon>
        <taxon>Linum</taxon>
    </lineage>
</organism>
<evidence type="ECO:0000256" key="3">
    <source>
        <dbReference type="ARBA" id="ARBA00022525"/>
    </source>
</evidence>
<feature type="signal peptide" evidence="6">
    <location>
        <begin position="1"/>
        <end position="20"/>
    </location>
</feature>
<comment type="similarity">
    <text evidence="2">Belongs to the kiwellin family.</text>
</comment>
<evidence type="ECO:0000256" key="1">
    <source>
        <dbReference type="ARBA" id="ARBA00004613"/>
    </source>
</evidence>
<dbReference type="Proteomes" id="UP001497516">
    <property type="component" value="Chromosome 7"/>
</dbReference>
<dbReference type="InterPro" id="IPR039271">
    <property type="entry name" value="Kiwellin-like"/>
</dbReference>
<feature type="compositionally biased region" description="Basic residues" evidence="5">
    <location>
        <begin position="74"/>
        <end position="92"/>
    </location>
</feature>
<sequence>MENSLATLLLLVLFLSPSLHDLPLAADAISGCGDHCRDLNDCEGKLICIHGKCGDDPDIGSNKCGGGDDEGEHKSKHKPTKKKKPHKKRKHNGGGDDDGGGGGGGGTCKPHATIMGCGGHKTYSCSPPISAHTKAILTYNNFEKGGDGGDPSECDGHYHSDHDLVVALSTGWYNGGSRCKKKIRIMHKGKSVEATVVDECDSMQGCDHAHAGQPPCKNNIVDGSPAVWKALGLKMEIGEVPVTWTMAD</sequence>